<dbReference type="InterPro" id="IPR000182">
    <property type="entry name" value="GNAT_dom"/>
</dbReference>
<dbReference type="GO" id="GO:0016747">
    <property type="term" value="F:acyltransferase activity, transferring groups other than amino-acyl groups"/>
    <property type="evidence" value="ECO:0007669"/>
    <property type="project" value="InterPro"/>
</dbReference>
<name>A0A1Y5SAB8_9RHOB</name>
<dbReference type="PROSITE" id="PS51186">
    <property type="entry name" value="GNAT"/>
    <property type="match status" value="1"/>
</dbReference>
<dbReference type="InterPro" id="IPR016181">
    <property type="entry name" value="Acyl_CoA_acyltransferase"/>
</dbReference>
<dbReference type="AlphaFoldDB" id="A0A1Y5SAB8"/>
<dbReference type="SUPFAM" id="SSF55729">
    <property type="entry name" value="Acyl-CoA N-acyltransferases (Nat)"/>
    <property type="match status" value="1"/>
</dbReference>
<dbReference type="Gene3D" id="3.40.630.30">
    <property type="match status" value="1"/>
</dbReference>
<protein>
    <submittedName>
        <fullName evidence="4">Putative acetyltransferase</fullName>
    </submittedName>
</protein>
<dbReference type="Proteomes" id="UP000193409">
    <property type="component" value="Unassembled WGS sequence"/>
</dbReference>
<gene>
    <name evidence="4" type="ORF">PSA7680_01720</name>
</gene>
<organism evidence="4 5">
    <name type="scientific">Pseudoruegeria aquimaris</name>
    <dbReference type="NCBI Taxonomy" id="393663"/>
    <lineage>
        <taxon>Bacteria</taxon>
        <taxon>Pseudomonadati</taxon>
        <taxon>Pseudomonadota</taxon>
        <taxon>Alphaproteobacteria</taxon>
        <taxon>Rhodobacterales</taxon>
        <taxon>Roseobacteraceae</taxon>
        <taxon>Pseudoruegeria</taxon>
    </lineage>
</organism>
<keyword evidence="2" id="KW-0012">Acyltransferase</keyword>
<keyword evidence="1 4" id="KW-0808">Transferase</keyword>
<dbReference type="RefSeq" id="WP_085868287.1">
    <property type="nucleotide sequence ID" value="NZ_FWFQ01000010.1"/>
</dbReference>
<dbReference type="InterPro" id="IPR050832">
    <property type="entry name" value="Bact_Acetyltransf"/>
</dbReference>
<keyword evidence="5" id="KW-1185">Reference proteome</keyword>
<evidence type="ECO:0000256" key="1">
    <source>
        <dbReference type="ARBA" id="ARBA00022679"/>
    </source>
</evidence>
<evidence type="ECO:0000313" key="4">
    <source>
        <dbReference type="EMBL" id="SLN36079.1"/>
    </source>
</evidence>
<dbReference type="Pfam" id="PF13508">
    <property type="entry name" value="Acetyltransf_7"/>
    <property type="match status" value="1"/>
</dbReference>
<evidence type="ECO:0000313" key="5">
    <source>
        <dbReference type="Proteomes" id="UP000193409"/>
    </source>
</evidence>
<feature type="domain" description="N-acetyltransferase" evidence="3">
    <location>
        <begin position="12"/>
        <end position="162"/>
    </location>
</feature>
<dbReference type="EMBL" id="FWFQ01000010">
    <property type="protein sequence ID" value="SLN36079.1"/>
    <property type="molecule type" value="Genomic_DNA"/>
</dbReference>
<accession>A0A1Y5SAB8</accession>
<dbReference type="OrthoDB" id="9797417at2"/>
<dbReference type="PANTHER" id="PTHR43877">
    <property type="entry name" value="AMINOALKYLPHOSPHONATE N-ACETYLTRANSFERASE-RELATED-RELATED"/>
    <property type="match status" value="1"/>
</dbReference>
<reference evidence="4 5" key="1">
    <citation type="submission" date="2017-03" db="EMBL/GenBank/DDBJ databases">
        <authorList>
            <person name="Afonso C.L."/>
            <person name="Miller P.J."/>
            <person name="Scott M.A."/>
            <person name="Spackman E."/>
            <person name="Goraichik I."/>
            <person name="Dimitrov K.M."/>
            <person name="Suarez D.L."/>
            <person name="Swayne D.E."/>
        </authorList>
    </citation>
    <scope>NUCLEOTIDE SEQUENCE [LARGE SCALE GENOMIC DNA]</scope>
    <source>
        <strain evidence="4 5">CECT 7680</strain>
    </source>
</reference>
<dbReference type="PANTHER" id="PTHR43877:SF2">
    <property type="entry name" value="AMINOALKYLPHOSPHONATE N-ACETYLTRANSFERASE-RELATED"/>
    <property type="match status" value="1"/>
</dbReference>
<sequence>MTASSASSPPDGGIRPARPADAPRLQAIACRAIDHGYRRFLGNKAVDYYLESGASDREVARHIAHATVAEGEDGLLGFYVVLEDLLHLLIVDPPAQGRGVGAQLLRAAEAAIAAEGHARARLEIHAGNEAAQRFYARHGWQDAGFLADPDGLARRLRMEKHL</sequence>
<evidence type="ECO:0000259" key="3">
    <source>
        <dbReference type="PROSITE" id="PS51186"/>
    </source>
</evidence>
<proteinExistence type="predicted"/>
<dbReference type="CDD" id="cd04301">
    <property type="entry name" value="NAT_SF"/>
    <property type="match status" value="1"/>
</dbReference>
<evidence type="ECO:0000256" key="2">
    <source>
        <dbReference type="ARBA" id="ARBA00023315"/>
    </source>
</evidence>